<dbReference type="EMBL" id="CAJNYU010000504">
    <property type="protein sequence ID" value="CAF3367656.1"/>
    <property type="molecule type" value="Genomic_DNA"/>
</dbReference>
<dbReference type="Pfam" id="PF08695">
    <property type="entry name" value="Coa1"/>
    <property type="match status" value="1"/>
</dbReference>
<dbReference type="GO" id="GO:0032981">
    <property type="term" value="P:mitochondrial respiratory chain complex I assembly"/>
    <property type="evidence" value="ECO:0007669"/>
    <property type="project" value="TreeGrafter"/>
</dbReference>
<dbReference type="Proteomes" id="UP000663865">
    <property type="component" value="Unassembled WGS sequence"/>
</dbReference>
<proteinExistence type="predicted"/>
<evidence type="ECO:0000313" key="9">
    <source>
        <dbReference type="EMBL" id="CAF4573889.1"/>
    </source>
</evidence>
<dbReference type="PANTHER" id="PTHR47148:SF1">
    <property type="entry name" value="CYTOCHROME C OXIDASE ASSEMBLY FACTOR 1 HOMOLOG"/>
    <property type="match status" value="1"/>
</dbReference>
<evidence type="ECO:0000313" key="4">
    <source>
        <dbReference type="EMBL" id="CAF3595080.1"/>
    </source>
</evidence>
<dbReference type="Proteomes" id="UP000663862">
    <property type="component" value="Unassembled WGS sequence"/>
</dbReference>
<dbReference type="InterPro" id="IPR014807">
    <property type="entry name" value="Coa1"/>
</dbReference>
<evidence type="ECO:0000313" key="7">
    <source>
        <dbReference type="EMBL" id="CAF4435654.1"/>
    </source>
</evidence>
<evidence type="ECO:0000313" key="5">
    <source>
        <dbReference type="EMBL" id="CAF3597429.1"/>
    </source>
</evidence>
<dbReference type="Proteomes" id="UP000663872">
    <property type="component" value="Unassembled WGS sequence"/>
</dbReference>
<dbReference type="EMBL" id="CAJNYT010003708">
    <property type="protein sequence ID" value="CAF3595080.1"/>
    <property type="molecule type" value="Genomic_DNA"/>
</dbReference>
<evidence type="ECO:0000313" key="8">
    <source>
        <dbReference type="EMBL" id="CAF4442651.1"/>
    </source>
</evidence>
<evidence type="ECO:0000313" key="2">
    <source>
        <dbReference type="EMBL" id="CAF3367656.1"/>
    </source>
</evidence>
<dbReference type="OrthoDB" id="10037790at2759"/>
<dbReference type="EMBL" id="CAJOBP010000869">
    <property type="protein sequence ID" value="CAF4229805.1"/>
    <property type="molecule type" value="Genomic_DNA"/>
</dbReference>
<evidence type="ECO:0000313" key="10">
    <source>
        <dbReference type="EMBL" id="CAF4669345.1"/>
    </source>
</evidence>
<dbReference type="Proteomes" id="UP000663869">
    <property type="component" value="Unassembled WGS sequence"/>
</dbReference>
<dbReference type="EMBL" id="CAJOBO010002172">
    <property type="protein sequence ID" value="CAF4435654.1"/>
    <property type="molecule type" value="Genomic_DNA"/>
</dbReference>
<evidence type="ECO:0000313" key="6">
    <source>
        <dbReference type="EMBL" id="CAF4229805.1"/>
    </source>
</evidence>
<dbReference type="Proteomes" id="UP000663851">
    <property type="component" value="Unassembled WGS sequence"/>
</dbReference>
<keyword evidence="12" id="KW-1185">Reference proteome</keyword>
<sequence>MAFKLAIIGSSTILISVATYKYMLKPSPSIYSEKPFFEEALTLTRGYKPIKDKLVEPIKPLKIDTSNEFNTLTLLGAQVQIPVRGAQRSGTVYCYATRDSLDDEWHVDKLEFKPNSQPNRYLFYNRSLRRVPTPIEQEYINYKKEIEEKKAKESTTPASA</sequence>
<dbReference type="EMBL" id="CAJOBQ010000992">
    <property type="protein sequence ID" value="CAF4442651.1"/>
    <property type="molecule type" value="Genomic_DNA"/>
</dbReference>
<dbReference type="GO" id="GO:0033617">
    <property type="term" value="P:mitochondrial respiratory chain complex IV assembly"/>
    <property type="evidence" value="ECO:0007669"/>
    <property type="project" value="TreeGrafter"/>
</dbReference>
<dbReference type="EMBL" id="CAJOBS010000976">
    <property type="protein sequence ID" value="CAF4669345.1"/>
    <property type="molecule type" value="Genomic_DNA"/>
</dbReference>
<dbReference type="Proteomes" id="UP000663848">
    <property type="component" value="Unassembled WGS sequence"/>
</dbReference>
<dbReference type="Proteomes" id="UP000663838">
    <property type="component" value="Unassembled WGS sequence"/>
</dbReference>
<reference evidence="5" key="1">
    <citation type="submission" date="2021-02" db="EMBL/GenBank/DDBJ databases">
        <authorList>
            <person name="Nowell W R."/>
        </authorList>
    </citation>
    <scope>NUCLEOTIDE SEQUENCE</scope>
</reference>
<accession>A0A818MZT5</accession>
<protein>
    <submittedName>
        <fullName evidence="5">Uncharacterized protein</fullName>
    </submittedName>
</protein>
<dbReference type="EMBL" id="CAJNYV010003694">
    <property type="protein sequence ID" value="CAF3597429.1"/>
    <property type="molecule type" value="Genomic_DNA"/>
</dbReference>
<dbReference type="AlphaFoldDB" id="A0A818MZT5"/>
<gene>
    <name evidence="2" type="ORF">FME351_LOCUS6027</name>
    <name evidence="4" type="ORF">GRG538_LOCUS22397</name>
    <name evidence="7" type="ORF">HFQ381_LOCUS22710</name>
    <name evidence="5" type="ORF">KIK155_LOCUS20749</name>
    <name evidence="1" type="ORF">LUA448_LOCUS12054</name>
    <name evidence="9" type="ORF">QYT958_LOCUS9815</name>
    <name evidence="3" type="ORF">TIS948_LOCUS31122</name>
    <name evidence="10" type="ORF">TOA249_LOCUS15170</name>
    <name evidence="8" type="ORF">TSG867_LOCUS16327</name>
    <name evidence="6" type="ORF">UJA718_LOCUS8261</name>
</gene>
<evidence type="ECO:0000313" key="12">
    <source>
        <dbReference type="Proteomes" id="UP000663873"/>
    </source>
</evidence>
<dbReference type="EMBL" id="CAJNXB010005670">
    <property type="protein sequence ID" value="CAF3440154.1"/>
    <property type="molecule type" value="Genomic_DNA"/>
</dbReference>
<comment type="caution">
    <text evidence="5">The sequence shown here is derived from an EMBL/GenBank/DDBJ whole genome shotgun (WGS) entry which is preliminary data.</text>
</comment>
<name>A0A818MZT5_9BILA</name>
<dbReference type="Proteomes" id="UP000663825">
    <property type="component" value="Unassembled WGS sequence"/>
</dbReference>
<dbReference type="Proteomes" id="UP000663873">
    <property type="component" value="Unassembled WGS sequence"/>
</dbReference>
<dbReference type="EMBL" id="CAJOBR010001061">
    <property type="protein sequence ID" value="CAF4573889.1"/>
    <property type="molecule type" value="Genomic_DNA"/>
</dbReference>
<evidence type="ECO:0000313" key="3">
    <source>
        <dbReference type="EMBL" id="CAF3440154.1"/>
    </source>
</evidence>
<dbReference type="PANTHER" id="PTHR47148">
    <property type="entry name" value="CYTOCHROME C OXIDASE ASSEMBLY FACTOR 1 HOMOLOG"/>
    <property type="match status" value="1"/>
</dbReference>
<evidence type="ECO:0000313" key="1">
    <source>
        <dbReference type="EMBL" id="CAF3339934.1"/>
    </source>
</evidence>
<evidence type="ECO:0000313" key="11">
    <source>
        <dbReference type="Proteomes" id="UP000663865"/>
    </source>
</evidence>
<dbReference type="GO" id="GO:0005743">
    <property type="term" value="C:mitochondrial inner membrane"/>
    <property type="evidence" value="ECO:0007669"/>
    <property type="project" value="TreeGrafter"/>
</dbReference>
<dbReference type="EMBL" id="CAJNYD010001476">
    <property type="protein sequence ID" value="CAF3339934.1"/>
    <property type="molecule type" value="Genomic_DNA"/>
</dbReference>
<dbReference type="Proteomes" id="UP000663833">
    <property type="component" value="Unassembled WGS sequence"/>
</dbReference>
<organism evidence="5 11">
    <name type="scientific">Rotaria socialis</name>
    <dbReference type="NCBI Taxonomy" id="392032"/>
    <lineage>
        <taxon>Eukaryota</taxon>
        <taxon>Metazoa</taxon>
        <taxon>Spiralia</taxon>
        <taxon>Gnathifera</taxon>
        <taxon>Rotifera</taxon>
        <taxon>Eurotatoria</taxon>
        <taxon>Bdelloidea</taxon>
        <taxon>Philodinida</taxon>
        <taxon>Philodinidae</taxon>
        <taxon>Rotaria</taxon>
    </lineage>
</organism>